<evidence type="ECO:0000256" key="7">
    <source>
        <dbReference type="SAM" id="MobiDB-lite"/>
    </source>
</evidence>
<accession>A0AAW1RB25</accession>
<gene>
    <name evidence="9" type="ORF">WJX74_010043</name>
</gene>
<keyword evidence="5" id="KW-0805">Transcription regulation</keyword>
<reference evidence="9 10" key="1">
    <citation type="journal article" date="2024" name="Nat. Commun.">
        <title>Phylogenomics reveals the evolutionary origins of lichenization in chlorophyte algae.</title>
        <authorList>
            <person name="Puginier C."/>
            <person name="Libourel C."/>
            <person name="Otte J."/>
            <person name="Skaloud P."/>
            <person name="Haon M."/>
            <person name="Grisel S."/>
            <person name="Petersen M."/>
            <person name="Berrin J.G."/>
            <person name="Delaux P.M."/>
            <person name="Dal Grande F."/>
            <person name="Keller J."/>
        </authorList>
    </citation>
    <scope>NUCLEOTIDE SEQUENCE [LARGE SCALE GENOMIC DNA]</scope>
    <source>
        <strain evidence="9 10">SAG 2145</strain>
    </source>
</reference>
<feature type="compositionally biased region" description="Basic and acidic residues" evidence="7">
    <location>
        <begin position="1"/>
        <end position="23"/>
    </location>
</feature>
<evidence type="ECO:0000256" key="2">
    <source>
        <dbReference type="ARBA" id="ARBA00022723"/>
    </source>
</evidence>
<dbReference type="Pfam" id="PF09733">
    <property type="entry name" value="VEFS-Box"/>
    <property type="match status" value="1"/>
</dbReference>
<dbReference type="InterPro" id="IPR019135">
    <property type="entry name" value="Polycomb_protein_VEFS-Box"/>
</dbReference>
<dbReference type="PANTHER" id="PTHR22597">
    <property type="entry name" value="POLYCOMB GROUP PROTEIN"/>
    <property type="match status" value="1"/>
</dbReference>
<dbReference type="PANTHER" id="PTHR22597:SF0">
    <property type="entry name" value="POLYCOMB PROTEIN SUZ12"/>
    <property type="match status" value="1"/>
</dbReference>
<evidence type="ECO:0000256" key="5">
    <source>
        <dbReference type="ARBA" id="ARBA00023015"/>
    </source>
</evidence>
<protein>
    <recommendedName>
        <fullName evidence="8">Polycomb protein VEFS-Box domain-containing protein</fullName>
    </recommendedName>
</protein>
<evidence type="ECO:0000313" key="10">
    <source>
        <dbReference type="Proteomes" id="UP001438707"/>
    </source>
</evidence>
<keyword evidence="10" id="KW-1185">Reference proteome</keyword>
<dbReference type="GO" id="GO:0005634">
    <property type="term" value="C:nucleus"/>
    <property type="evidence" value="ECO:0007669"/>
    <property type="project" value="TreeGrafter"/>
</dbReference>
<feature type="compositionally biased region" description="Low complexity" evidence="7">
    <location>
        <begin position="487"/>
        <end position="503"/>
    </location>
</feature>
<keyword evidence="6" id="KW-0804">Transcription</keyword>
<dbReference type="AlphaFoldDB" id="A0AAW1RB25"/>
<organism evidence="9 10">
    <name type="scientific">Apatococcus lobatus</name>
    <dbReference type="NCBI Taxonomy" id="904363"/>
    <lineage>
        <taxon>Eukaryota</taxon>
        <taxon>Viridiplantae</taxon>
        <taxon>Chlorophyta</taxon>
        <taxon>core chlorophytes</taxon>
        <taxon>Trebouxiophyceae</taxon>
        <taxon>Chlorellales</taxon>
        <taxon>Chlorellaceae</taxon>
        <taxon>Apatococcus</taxon>
    </lineage>
</organism>
<name>A0AAW1RB25_9CHLO</name>
<evidence type="ECO:0000313" key="9">
    <source>
        <dbReference type="EMBL" id="KAK9831270.1"/>
    </source>
</evidence>
<feature type="region of interest" description="Disordered" evidence="7">
    <location>
        <begin position="285"/>
        <end position="314"/>
    </location>
</feature>
<evidence type="ECO:0000256" key="6">
    <source>
        <dbReference type="ARBA" id="ARBA00023163"/>
    </source>
</evidence>
<evidence type="ECO:0000256" key="4">
    <source>
        <dbReference type="ARBA" id="ARBA00022833"/>
    </source>
</evidence>
<keyword evidence="2" id="KW-0479">Metal-binding</keyword>
<feature type="domain" description="Polycomb protein VEFS-Box" evidence="8">
    <location>
        <begin position="691"/>
        <end position="810"/>
    </location>
</feature>
<proteinExistence type="inferred from homology"/>
<feature type="region of interest" description="Disordered" evidence="7">
    <location>
        <begin position="1"/>
        <end position="27"/>
    </location>
</feature>
<dbReference type="GO" id="GO:0031490">
    <property type="term" value="F:chromatin DNA binding"/>
    <property type="evidence" value="ECO:0007669"/>
    <property type="project" value="TreeGrafter"/>
</dbReference>
<dbReference type="Proteomes" id="UP001438707">
    <property type="component" value="Unassembled WGS sequence"/>
</dbReference>
<feature type="region of interest" description="Disordered" evidence="7">
    <location>
        <begin position="654"/>
        <end position="688"/>
    </location>
</feature>
<evidence type="ECO:0000259" key="8">
    <source>
        <dbReference type="Pfam" id="PF09733"/>
    </source>
</evidence>
<comment type="similarity">
    <text evidence="1">Belongs to the VEFS (VRN2-EMF2-FIS2-SU(Z)12) family.</text>
</comment>
<feature type="compositionally biased region" description="Polar residues" evidence="7">
    <location>
        <begin position="504"/>
        <end position="513"/>
    </location>
</feature>
<keyword evidence="4" id="KW-0862">Zinc</keyword>
<dbReference type="GO" id="GO:0008270">
    <property type="term" value="F:zinc ion binding"/>
    <property type="evidence" value="ECO:0007669"/>
    <property type="project" value="UniProtKB-KW"/>
</dbReference>
<dbReference type="EMBL" id="JALJOS010000014">
    <property type="protein sequence ID" value="KAK9831270.1"/>
    <property type="molecule type" value="Genomic_DNA"/>
</dbReference>
<evidence type="ECO:0000256" key="1">
    <source>
        <dbReference type="ARBA" id="ARBA00007416"/>
    </source>
</evidence>
<feature type="region of interest" description="Disordered" evidence="7">
    <location>
        <begin position="468"/>
        <end position="641"/>
    </location>
</feature>
<keyword evidence="3" id="KW-0863">Zinc-finger</keyword>
<evidence type="ECO:0000256" key="3">
    <source>
        <dbReference type="ARBA" id="ARBA00022771"/>
    </source>
</evidence>
<comment type="caution">
    <text evidence="9">The sequence shown here is derived from an EMBL/GenBank/DDBJ whole genome shotgun (WGS) entry which is preliminary data.</text>
</comment>
<sequence>MVSRTTAEEDGREDAKDSCRQDPRPIPMSARAIDHKGLESFAAYVKPVEQCNVLTQRAKQQPIFLKRTLSYAHRYKFNRPKAAERLSVTLELQDLGDLVADTEPNALTGTKPKRLSVFVAACAGQPLQKLDPIATSLVHLRLNVGSAKRRVRTSLDIPSGGSDADFPSGILVMIWSEFRDLSPLHGTACRRITPGVGETGVFGLLPPSAKVAWGWTRLPHGPAPQSKDCQLQLRATSMIAVPAEPSSLAAAGQAGSLKPARSSLTFTGSLPGRYPRLGVVVERSCPAKSPGKIPRRPLGQLSPSSHGPVQNRRGSPPAKGVLYFRFWFACGLKHVCQRTTGNTCPLCSLQASSVKGLCNHMEATHPDFVAAFPRDHPDVPPIVNVELATRPAPFSDMWGRLLAEDAPRWSPISRMMYHCSEAYTAIARETRPAMRRKLLRQPQGATLEDWRDAQAACSIPAAFSHHLHRTDASSQHEAQPLPSSAIGVPSSSAAVPGVGSAPSTGTQGQNSSPAPFEVGSMHALPSMRLSKSPIGGQRESINAATGPGGEEVTSPTYQTAPAAFHRPQPKLVMVRRSSKPSTLLHSKDRELLDAQISKKTKKPLKAPRREQPPRRPPRPSSAAGSAQGEPPGLDDSQELPADILRKNVPVVVVRKPPPCKSRNELERPRKKVRTEPAPGRSVVAHPSSDMQRFYHARSCTQMTEQEACAAFADPRGEPDSDNEEDMTAWEARMTRRVAAAPGLSEPDRELAVLWNVYTRQNPIHADSQVPKACSSFARKQAAAGKLAPGSPLWCSFRLHLLNLLEYHLLEPLDLDHCLVIAAADPADLTAVSSPEIVQKVNGHRQQSAVKQPDEATKILGSSPVMQHTGSFSAPASGAQSAAAAQMTASKHLKA</sequence>